<accession>A0A0R2G941</accession>
<dbReference type="Proteomes" id="UP000051751">
    <property type="component" value="Unassembled WGS sequence"/>
</dbReference>
<reference evidence="4 5" key="1">
    <citation type="journal article" date="2015" name="Genome Announc.">
        <title>Expanding the biotechnology potential of lactobacilli through comparative genomics of 213 strains and associated genera.</title>
        <authorList>
            <person name="Sun Z."/>
            <person name="Harris H.M."/>
            <person name="McCann A."/>
            <person name="Guo C."/>
            <person name="Argimon S."/>
            <person name="Zhang W."/>
            <person name="Yang X."/>
            <person name="Jeffery I.B."/>
            <person name="Cooney J.C."/>
            <person name="Kagawa T.F."/>
            <person name="Liu W."/>
            <person name="Song Y."/>
            <person name="Salvetti E."/>
            <person name="Wrobel A."/>
            <person name="Rasinkangas P."/>
            <person name="Parkhill J."/>
            <person name="Rea M.C."/>
            <person name="O'Sullivan O."/>
            <person name="Ritari J."/>
            <person name="Douillard F.P."/>
            <person name="Paul Ross R."/>
            <person name="Yang R."/>
            <person name="Briner A.E."/>
            <person name="Felis G.E."/>
            <person name="de Vos W.M."/>
            <person name="Barrangou R."/>
            <person name="Klaenhammer T.R."/>
            <person name="Caufield P.W."/>
            <person name="Cui Y."/>
            <person name="Zhang H."/>
            <person name="O'Toole P.W."/>
        </authorList>
    </citation>
    <scope>NUCLEOTIDE SEQUENCE [LARGE SCALE GENOMIC DNA]</scope>
    <source>
        <strain evidence="2 5">ATCC BAA-66</strain>
        <strain evidence="3 4">DSM 13344</strain>
    </source>
</reference>
<dbReference type="AlphaFoldDB" id="A0A0R2G941"/>
<evidence type="ECO:0000256" key="1">
    <source>
        <dbReference type="SAM" id="Phobius"/>
    </source>
</evidence>
<keyword evidence="1" id="KW-0472">Membrane</keyword>
<evidence type="ECO:0000313" key="2">
    <source>
        <dbReference type="EMBL" id="KRN29384.1"/>
    </source>
</evidence>
<organism evidence="3 4">
    <name type="scientific">Lactobacillus selangorensis</name>
    <dbReference type="NCBI Taxonomy" id="81857"/>
    <lineage>
        <taxon>Bacteria</taxon>
        <taxon>Bacillati</taxon>
        <taxon>Bacillota</taxon>
        <taxon>Bacilli</taxon>
        <taxon>Lactobacillales</taxon>
        <taxon>Lactobacillaceae</taxon>
        <taxon>Lactobacillus</taxon>
    </lineage>
</organism>
<name>A0A0R2G941_9LACO</name>
<dbReference type="EMBL" id="JQAZ01000001">
    <property type="protein sequence ID" value="KRN34087.1"/>
    <property type="molecule type" value="Genomic_DNA"/>
</dbReference>
<proteinExistence type="predicted"/>
<dbReference type="STRING" id="81857.IV38_GL000268"/>
<dbReference type="OrthoDB" id="2146119at2"/>
<comment type="caution">
    <text evidence="3">The sequence shown here is derived from an EMBL/GenBank/DDBJ whole genome shotgun (WGS) entry which is preliminary data.</text>
</comment>
<dbReference type="PATRIC" id="fig|81857.3.peg.274"/>
<dbReference type="EMBL" id="JQAT01000001">
    <property type="protein sequence ID" value="KRN29384.1"/>
    <property type="molecule type" value="Genomic_DNA"/>
</dbReference>
<sequence length="173" mass="20003">MTIIIGIILCLVVLGLILWFAVRRLRRNRALKILKAHSEKLTDQVVHESFPELVQQYPHWAQPQTLLSNPVEDIWGRGVMVFEYQAQVTSAKVSAVEIMHALEKLLNQNAQKAHIDSSNQKYKPFIVSDGWYLDDQFHFDVAFMTNQPTIDYVQDMRRLDLKDDILKPASNKS</sequence>
<dbReference type="RefSeq" id="WP_057768682.1">
    <property type="nucleotide sequence ID" value="NZ_JQAT01000001.1"/>
</dbReference>
<evidence type="ECO:0000313" key="3">
    <source>
        <dbReference type="EMBL" id="KRN34087.1"/>
    </source>
</evidence>
<gene>
    <name evidence="2" type="ORF">IV38_GL000268</name>
    <name evidence="3" type="ORF">IV40_GL000401</name>
</gene>
<keyword evidence="4" id="KW-1185">Reference proteome</keyword>
<evidence type="ECO:0000313" key="4">
    <source>
        <dbReference type="Proteomes" id="UP000051645"/>
    </source>
</evidence>
<keyword evidence="1" id="KW-1133">Transmembrane helix</keyword>
<keyword evidence="1" id="KW-0812">Transmembrane</keyword>
<evidence type="ECO:0000313" key="5">
    <source>
        <dbReference type="Proteomes" id="UP000051751"/>
    </source>
</evidence>
<protein>
    <submittedName>
        <fullName evidence="3">Uncharacterized protein</fullName>
    </submittedName>
</protein>
<dbReference type="Proteomes" id="UP000051645">
    <property type="component" value="Unassembled WGS sequence"/>
</dbReference>
<feature type="transmembrane region" description="Helical" evidence="1">
    <location>
        <begin position="6"/>
        <end position="22"/>
    </location>
</feature>